<dbReference type="InterPro" id="IPR029065">
    <property type="entry name" value="Enolase_C-like"/>
</dbReference>
<dbReference type="SFLD" id="SFLDS00001">
    <property type="entry name" value="Enolase"/>
    <property type="match status" value="1"/>
</dbReference>
<dbReference type="AlphaFoldDB" id="A0A4R5DRK0"/>
<protein>
    <submittedName>
        <fullName evidence="3">Mandelate racemase/muconate lactonizing enzyme family protein</fullName>
    </submittedName>
</protein>
<accession>A0A4R5DRK0</accession>
<name>A0A4R5DRK0_9ACTN</name>
<dbReference type="PANTHER" id="PTHR48080:SF2">
    <property type="entry name" value="D-GALACTONATE DEHYDRATASE"/>
    <property type="match status" value="1"/>
</dbReference>
<dbReference type="InterPro" id="IPR013341">
    <property type="entry name" value="Mandelate_racemase_N_dom"/>
</dbReference>
<keyword evidence="1" id="KW-0456">Lyase</keyword>
<dbReference type="OrthoDB" id="9802699at2"/>
<comment type="caution">
    <text evidence="3">The sequence shown here is derived from an EMBL/GenBank/DDBJ whole genome shotgun (WGS) entry which is preliminary data.</text>
</comment>
<dbReference type="InterPro" id="IPR013342">
    <property type="entry name" value="Mandelate_racemase_C"/>
</dbReference>
<dbReference type="GO" id="GO:0016829">
    <property type="term" value="F:lyase activity"/>
    <property type="evidence" value="ECO:0007669"/>
    <property type="project" value="UniProtKB-KW"/>
</dbReference>
<dbReference type="RefSeq" id="WP_131890557.1">
    <property type="nucleotide sequence ID" value="NZ_SMKZ01000002.1"/>
</dbReference>
<evidence type="ECO:0000259" key="2">
    <source>
        <dbReference type="SMART" id="SM00922"/>
    </source>
</evidence>
<reference evidence="3 4" key="1">
    <citation type="submission" date="2019-03" db="EMBL/GenBank/DDBJ databases">
        <title>Draft genome sequences of novel Actinobacteria.</title>
        <authorList>
            <person name="Sahin N."/>
            <person name="Ay H."/>
            <person name="Saygin H."/>
        </authorList>
    </citation>
    <scope>NUCLEOTIDE SEQUENCE [LARGE SCALE GENOMIC DNA]</scope>
    <source>
        <strain evidence="3 4">5K138</strain>
    </source>
</reference>
<organism evidence="3 4">
    <name type="scientific">Jiangella asiatica</name>
    <dbReference type="NCBI Taxonomy" id="2530372"/>
    <lineage>
        <taxon>Bacteria</taxon>
        <taxon>Bacillati</taxon>
        <taxon>Actinomycetota</taxon>
        <taxon>Actinomycetes</taxon>
        <taxon>Jiangellales</taxon>
        <taxon>Jiangellaceae</taxon>
        <taxon>Jiangella</taxon>
    </lineage>
</organism>
<dbReference type="Pfam" id="PF13378">
    <property type="entry name" value="MR_MLE_C"/>
    <property type="match status" value="1"/>
</dbReference>
<dbReference type="SUPFAM" id="SSF54826">
    <property type="entry name" value="Enolase N-terminal domain-like"/>
    <property type="match status" value="1"/>
</dbReference>
<gene>
    <name evidence="3" type="ORF">E1269_02090</name>
</gene>
<dbReference type="EMBL" id="SMKZ01000002">
    <property type="protein sequence ID" value="TDE14934.1"/>
    <property type="molecule type" value="Genomic_DNA"/>
</dbReference>
<evidence type="ECO:0000313" key="3">
    <source>
        <dbReference type="EMBL" id="TDE14934.1"/>
    </source>
</evidence>
<dbReference type="InterPro" id="IPR029017">
    <property type="entry name" value="Enolase-like_N"/>
</dbReference>
<feature type="domain" description="Mandelate racemase/muconate lactonizing enzyme C-terminal" evidence="2">
    <location>
        <begin position="137"/>
        <end position="245"/>
    </location>
</feature>
<dbReference type="SUPFAM" id="SSF51604">
    <property type="entry name" value="Enolase C-terminal domain-like"/>
    <property type="match status" value="1"/>
</dbReference>
<dbReference type="InParanoid" id="A0A4R5DRK0"/>
<sequence>MTFLNGVQIAEIRPVIVGATEGSNWFFVEVVSTSGVYGVGEATLNGRETTVSAVIAELAPRLLGFSVLDDQVFQPLTVTQGMPLTQITPRSGIEMALWDLRGKLLGRPVVDLLGGRQRRSVRLYANVNRSLLADRSPAAFAAAAGGARDAGFTAVKCAPFDGVSAELLGTPEGDRLVDEGLTRLSEVRRELGADFDLFVDCHGRFGASAHEMVDPIMATAAPAWIESLLGDDEADGWRSVQTPPGVLKAAGETLATTPEHLALFDEAKIDVTMPDVVYVGGIKPLHDITRAVQAAGHRSSPHCPHGPVAVLASLHAMCAAPDDDLLEYAVEGVPWRSALVGDAEVFRDGCLVLSDRPGLGIELDRELVRRHPARARLRPLGAQA</sequence>
<dbReference type="InterPro" id="IPR036849">
    <property type="entry name" value="Enolase-like_C_sf"/>
</dbReference>
<dbReference type="Proteomes" id="UP000294739">
    <property type="component" value="Unassembled WGS sequence"/>
</dbReference>
<keyword evidence="4" id="KW-1185">Reference proteome</keyword>
<dbReference type="Gene3D" id="3.20.20.120">
    <property type="entry name" value="Enolase-like C-terminal domain"/>
    <property type="match status" value="1"/>
</dbReference>
<dbReference type="Pfam" id="PF02746">
    <property type="entry name" value="MR_MLE_N"/>
    <property type="match status" value="1"/>
</dbReference>
<dbReference type="PANTHER" id="PTHR48080">
    <property type="entry name" value="D-GALACTONATE DEHYDRATASE-RELATED"/>
    <property type="match status" value="1"/>
</dbReference>
<dbReference type="SMART" id="SM00922">
    <property type="entry name" value="MR_MLE"/>
    <property type="match status" value="1"/>
</dbReference>
<proteinExistence type="predicted"/>
<evidence type="ECO:0000313" key="4">
    <source>
        <dbReference type="Proteomes" id="UP000294739"/>
    </source>
</evidence>
<dbReference type="CDD" id="cd03316">
    <property type="entry name" value="MR_like"/>
    <property type="match status" value="1"/>
</dbReference>
<dbReference type="Gene3D" id="3.30.390.10">
    <property type="entry name" value="Enolase-like, N-terminal domain"/>
    <property type="match status" value="1"/>
</dbReference>
<evidence type="ECO:0000256" key="1">
    <source>
        <dbReference type="ARBA" id="ARBA00023239"/>
    </source>
</evidence>
<dbReference type="InterPro" id="IPR034593">
    <property type="entry name" value="DgoD-like"/>
</dbReference>